<organism evidence="2">
    <name type="scientific">Chromera velia CCMP2878</name>
    <dbReference type="NCBI Taxonomy" id="1169474"/>
    <lineage>
        <taxon>Eukaryota</taxon>
        <taxon>Sar</taxon>
        <taxon>Alveolata</taxon>
        <taxon>Colpodellida</taxon>
        <taxon>Chromeraceae</taxon>
        <taxon>Chromera</taxon>
    </lineage>
</organism>
<keyword evidence="1" id="KW-0812">Transmembrane</keyword>
<name>A0A0G4GCY7_9ALVE</name>
<evidence type="ECO:0000256" key="1">
    <source>
        <dbReference type="SAM" id="Phobius"/>
    </source>
</evidence>
<proteinExistence type="predicted"/>
<sequence>MAAKDKAVVPEARKDRGPLIQKAAGESWPTLSLSDKFYSVFSFLMLICFIIPTKILEKLGVKKKKNGRIREVRKGACWQMRFNDGQCNSTILKGRDDSLLVFGAFRPLPETLKNLPGSGKVAVLLLSDELHETFASEFVEGVTKFQGGQAPKVVCPEKARQLVSETVVVSETWEEWSQKEKDNWGLQSWRDPDATRIGTVGAFVGNFGDGSAYALQTCGIGNVPFRWDFSLLVRLVFGLRRGLFTMSRVTWVKNVPKTKAHWDEISEIQNLSLVTFFHGEPLSGTSEEIRKKMKTFQIP</sequence>
<dbReference type="AlphaFoldDB" id="A0A0G4GCY7"/>
<keyword evidence="1" id="KW-1133">Transmembrane helix</keyword>
<dbReference type="EMBL" id="CDMZ01001088">
    <property type="protein sequence ID" value="CEM27019.1"/>
    <property type="molecule type" value="Genomic_DNA"/>
</dbReference>
<evidence type="ECO:0000313" key="2">
    <source>
        <dbReference type="EMBL" id="CEM27019.1"/>
    </source>
</evidence>
<dbReference type="VEuPathDB" id="CryptoDB:Cvel_21309"/>
<accession>A0A0G4GCY7</accession>
<gene>
    <name evidence="2" type="ORF">Cvel_21309</name>
</gene>
<feature type="transmembrane region" description="Helical" evidence="1">
    <location>
        <begin position="37"/>
        <end position="56"/>
    </location>
</feature>
<protein>
    <submittedName>
        <fullName evidence="2">Uncharacterized protein</fullName>
    </submittedName>
</protein>
<keyword evidence="1" id="KW-0472">Membrane</keyword>
<reference evidence="2" key="1">
    <citation type="submission" date="2014-11" db="EMBL/GenBank/DDBJ databases">
        <authorList>
            <person name="Otto D Thomas"/>
            <person name="Naeem Raeece"/>
        </authorList>
    </citation>
    <scope>NUCLEOTIDE SEQUENCE</scope>
</reference>